<organism evidence="1">
    <name type="scientific">marine metagenome</name>
    <dbReference type="NCBI Taxonomy" id="408172"/>
    <lineage>
        <taxon>unclassified sequences</taxon>
        <taxon>metagenomes</taxon>
        <taxon>ecological metagenomes</taxon>
    </lineage>
</organism>
<reference evidence="1" key="1">
    <citation type="submission" date="2018-05" db="EMBL/GenBank/DDBJ databases">
        <authorList>
            <person name="Lanie J.A."/>
            <person name="Ng W.-L."/>
            <person name="Kazmierczak K.M."/>
            <person name="Andrzejewski T.M."/>
            <person name="Davidsen T.M."/>
            <person name="Wayne K.J."/>
            <person name="Tettelin H."/>
            <person name="Glass J.I."/>
            <person name="Rusch D."/>
            <person name="Podicherti R."/>
            <person name="Tsui H.-C.T."/>
            <person name="Winkler M.E."/>
        </authorList>
    </citation>
    <scope>NUCLEOTIDE SEQUENCE</scope>
</reference>
<gene>
    <name evidence="1" type="ORF">METZ01_LOCUS183674</name>
</gene>
<feature type="non-terminal residue" evidence="1">
    <location>
        <position position="142"/>
    </location>
</feature>
<accession>A0A382CXD0</accession>
<dbReference type="EMBL" id="UINC01036600">
    <property type="protein sequence ID" value="SVB30820.1"/>
    <property type="molecule type" value="Genomic_DNA"/>
</dbReference>
<proteinExistence type="predicted"/>
<sequence length="142" mass="16097">MIRRTILSLTAFIVLLGASPTFSQDRIFTAEAGMVFHPIQPDKTEDFEMVLGRVRDALHESESALRRDQAENWKVYQAVEPGPQDSVLYIFVIDPALEEADYTIGNILREELPLEAQALYETFASCYAYSPSMINMRLASDF</sequence>
<name>A0A382CXD0_9ZZZZ</name>
<evidence type="ECO:0000313" key="1">
    <source>
        <dbReference type="EMBL" id="SVB30820.1"/>
    </source>
</evidence>
<protein>
    <submittedName>
        <fullName evidence="1">Uncharacterized protein</fullName>
    </submittedName>
</protein>
<dbReference type="AlphaFoldDB" id="A0A382CXD0"/>